<dbReference type="InterPro" id="IPR011330">
    <property type="entry name" value="Glyco_hydro/deAcase_b/a-brl"/>
</dbReference>
<dbReference type="AlphaFoldDB" id="A0A918CHM2"/>
<dbReference type="RefSeq" id="WP_229911099.1">
    <property type="nucleotide sequence ID" value="NZ_BMSX01000010.1"/>
</dbReference>
<dbReference type="InterPro" id="IPR002509">
    <property type="entry name" value="NODB_dom"/>
</dbReference>
<keyword evidence="2" id="KW-0732">Signal</keyword>
<accession>A0A918CHM2</accession>
<dbReference type="GO" id="GO:0016810">
    <property type="term" value="F:hydrolase activity, acting on carbon-nitrogen (but not peptide) bonds"/>
    <property type="evidence" value="ECO:0007669"/>
    <property type="project" value="InterPro"/>
</dbReference>
<dbReference type="EMBL" id="BMSX01000010">
    <property type="protein sequence ID" value="GGR24242.1"/>
    <property type="molecule type" value="Genomic_DNA"/>
</dbReference>
<reference evidence="4" key="2">
    <citation type="submission" date="2020-09" db="EMBL/GenBank/DDBJ databases">
        <authorList>
            <person name="Sun Q."/>
            <person name="Ohkuma M."/>
        </authorList>
    </citation>
    <scope>NUCLEOTIDE SEQUENCE</scope>
    <source>
        <strain evidence="4">JCM 4346</strain>
    </source>
</reference>
<evidence type="ECO:0000259" key="3">
    <source>
        <dbReference type="Pfam" id="PF01522"/>
    </source>
</evidence>
<dbReference type="Gene3D" id="2.60.120.260">
    <property type="entry name" value="Galactose-binding domain-like"/>
    <property type="match status" value="1"/>
</dbReference>
<organism evidence="4 5">
    <name type="scientific">Streptomyces aurantiogriseus</name>
    <dbReference type="NCBI Taxonomy" id="66870"/>
    <lineage>
        <taxon>Bacteria</taxon>
        <taxon>Bacillati</taxon>
        <taxon>Actinomycetota</taxon>
        <taxon>Actinomycetes</taxon>
        <taxon>Kitasatosporales</taxon>
        <taxon>Streptomycetaceae</taxon>
        <taxon>Streptomyces</taxon>
    </lineage>
</organism>
<protein>
    <recommendedName>
        <fullName evidence="3">NodB homology domain-containing protein</fullName>
    </recommendedName>
</protein>
<dbReference type="Proteomes" id="UP000658320">
    <property type="component" value="Unassembled WGS sequence"/>
</dbReference>
<gene>
    <name evidence="4" type="ORF">GCM10010251_45400</name>
</gene>
<proteinExistence type="predicted"/>
<comment type="caution">
    <text evidence="4">The sequence shown here is derived from an EMBL/GenBank/DDBJ whole genome shotgun (WGS) entry which is preliminary data.</text>
</comment>
<keyword evidence="5" id="KW-1185">Reference proteome</keyword>
<dbReference type="PANTHER" id="PTHR34216:SF3">
    <property type="entry name" value="POLY-BETA-1,6-N-ACETYL-D-GLUCOSAMINE N-DEACETYLASE"/>
    <property type="match status" value="1"/>
</dbReference>
<reference evidence="4" key="1">
    <citation type="journal article" date="2014" name="Int. J. Syst. Evol. Microbiol.">
        <title>Complete genome sequence of Corynebacterium casei LMG S-19264T (=DSM 44701T), isolated from a smear-ripened cheese.</title>
        <authorList>
            <consortium name="US DOE Joint Genome Institute (JGI-PGF)"/>
            <person name="Walter F."/>
            <person name="Albersmeier A."/>
            <person name="Kalinowski J."/>
            <person name="Ruckert C."/>
        </authorList>
    </citation>
    <scope>NUCLEOTIDE SEQUENCE</scope>
    <source>
        <strain evidence="4">JCM 4346</strain>
    </source>
</reference>
<evidence type="ECO:0000313" key="5">
    <source>
        <dbReference type="Proteomes" id="UP000658320"/>
    </source>
</evidence>
<name>A0A918CHM2_9ACTN</name>
<dbReference type="InterPro" id="IPR051398">
    <property type="entry name" value="Polysacch_Deacetylase"/>
</dbReference>
<evidence type="ECO:0000256" key="2">
    <source>
        <dbReference type="ARBA" id="ARBA00022729"/>
    </source>
</evidence>
<dbReference type="GO" id="GO:0005576">
    <property type="term" value="C:extracellular region"/>
    <property type="evidence" value="ECO:0007669"/>
    <property type="project" value="UniProtKB-SubCell"/>
</dbReference>
<feature type="domain" description="NodB homology" evidence="3">
    <location>
        <begin position="433"/>
        <end position="551"/>
    </location>
</feature>
<dbReference type="SUPFAM" id="SSF88713">
    <property type="entry name" value="Glycoside hydrolase/deacetylase"/>
    <property type="match status" value="1"/>
</dbReference>
<evidence type="ECO:0000313" key="4">
    <source>
        <dbReference type="EMBL" id="GGR24242.1"/>
    </source>
</evidence>
<dbReference type="GO" id="GO:0005975">
    <property type="term" value="P:carbohydrate metabolic process"/>
    <property type="evidence" value="ECO:0007669"/>
    <property type="project" value="InterPro"/>
</dbReference>
<comment type="subcellular location">
    <subcellularLocation>
        <location evidence="1">Secreted</location>
    </subcellularLocation>
</comment>
<dbReference type="Pfam" id="PF01522">
    <property type="entry name" value="Polysacc_deac_1"/>
    <property type="match status" value="1"/>
</dbReference>
<dbReference type="CDD" id="cd10970">
    <property type="entry name" value="CE4_DAC_u1_6s"/>
    <property type="match status" value="1"/>
</dbReference>
<evidence type="ECO:0000256" key="1">
    <source>
        <dbReference type="ARBA" id="ARBA00004613"/>
    </source>
</evidence>
<dbReference type="Gene3D" id="3.20.20.370">
    <property type="entry name" value="Glycoside hydrolase/deacetylase"/>
    <property type="match status" value="1"/>
</dbReference>
<dbReference type="PANTHER" id="PTHR34216">
    <property type="match status" value="1"/>
</dbReference>
<sequence length="671" mass="70745">MALPANYSTVTVFGRYIDFTGAPMQGTVTFTPSQKYVTDPTADVLIFSAPLVTTLDADGAFSIEVPATDDPDITPQGFTWQVVESFNRKSGRTFSIAVPQDTPEPGIDLVTVAPVLPADNVSYIVTSIDGETGTVDLTGKYAPLDEDGKVPVENLPSISSGVASVNGASGIVSLAAADVGAVPITGGTMQGPLALHEDPTDPMEASTKAYVDSAVSGLLSATGGTVTGNLEVTGRLTTGGRPLPLIVPSGRRPAYRKATWSQQFQTGHGWAIGGAGTASSDANDGTEFVRGTQSLRVTTAANGIQSQVRKLAGTAVDMTGKMIRVVLKVDDVTHLNRFEFLVGTSSLANYYRWTVHTHSAANPNYVQSGEWVTIHLNWADVTTAGGTYSISSSGVPNVRSGFTDMQFNCYDDAAGAVTYRLQAIELVPDTSETFPNGVVSITFDDSDASVFSLAKPKMDALGFQGTMFNIAEAIGSGPSYLTVPQMRIMQDCSGWEQGGHAYGTAAHAARYTTMTEQAVDDDFRKLRSWMVSNGFTSEHFAYPGGQFGKTIDGVPVDQIAARYFTTARSIVSETVESFAPAMPHRLKAVTGINDGTSIGGVTVASLTAAGGKLDRCVNNGDWLILCLHKLVAGTPADSTEIGQAGFNTLMDAINSRGIPVVTVSEAMRYYS</sequence>